<evidence type="ECO:0000313" key="2">
    <source>
        <dbReference type="EMBL" id="JAC83868.1"/>
    </source>
</evidence>
<sequence>MWDAIPPQVALSHHHESDFGGRDAAVLALRVMGLWHREATALQLRSLAPAKPKTVVLSPDVVRAMSVDFEGYCSAVQVPSVPPAASPLKPPKPPLWSPILLRPTRTHAPASPPWGRRWEGGLTDEQG</sequence>
<protein>
    <submittedName>
        <fullName evidence="2">Uncharacterized protein</fullName>
    </submittedName>
</protein>
<gene>
    <name evidence="2" type="ORF">TSPGSL018_2317</name>
</gene>
<organism evidence="2">
    <name type="scientific">Tetraselmis sp. GSL018</name>
    <dbReference type="NCBI Taxonomy" id="582737"/>
    <lineage>
        <taxon>Eukaryota</taxon>
        <taxon>Viridiplantae</taxon>
        <taxon>Chlorophyta</taxon>
        <taxon>core chlorophytes</taxon>
        <taxon>Chlorodendrophyceae</taxon>
        <taxon>Chlorodendrales</taxon>
        <taxon>Chlorodendraceae</taxon>
        <taxon>Tetraselmis</taxon>
    </lineage>
</organism>
<dbReference type="EMBL" id="GBEZ01001074">
    <property type="protein sequence ID" value="JAC83868.1"/>
    <property type="molecule type" value="Transcribed_RNA"/>
</dbReference>
<dbReference type="AlphaFoldDB" id="A0A061SHV4"/>
<reference evidence="2" key="1">
    <citation type="submission" date="2014-05" db="EMBL/GenBank/DDBJ databases">
        <title>The transcriptome of the halophilic microalga Tetraselmis sp. GSL018 isolated from the Great Salt Lake, Utah.</title>
        <authorList>
            <person name="Jinkerson R.E."/>
            <person name="D'Adamo S."/>
            <person name="Posewitz M.C."/>
        </authorList>
    </citation>
    <scope>NUCLEOTIDE SEQUENCE</scope>
    <source>
        <strain evidence="2">GSL018</strain>
    </source>
</reference>
<evidence type="ECO:0000256" key="1">
    <source>
        <dbReference type="SAM" id="MobiDB-lite"/>
    </source>
</evidence>
<name>A0A061SHV4_9CHLO</name>
<feature type="region of interest" description="Disordered" evidence="1">
    <location>
        <begin position="99"/>
        <end position="127"/>
    </location>
</feature>
<accession>A0A061SHV4</accession>
<proteinExistence type="predicted"/>